<proteinExistence type="predicted"/>
<dbReference type="GO" id="GO:0016787">
    <property type="term" value="F:hydrolase activity"/>
    <property type="evidence" value="ECO:0007669"/>
    <property type="project" value="UniProtKB-KW"/>
</dbReference>
<sequence length="224" mass="24839">MNDALRAVVFDFSGTLFGRLPGHDWLFDAQAAPTPELRARVVHALRHPAEFVDRMTPAQLRAWTDRDLSPEANHRAYGTLFRLAGLGEADFARIYDRLGSALNWHAYEDTLPALERLAGAGVRVGVLSNISWDIREAFVRHGSDRYVEQYVLSYEEGRAKPDLELFHITARRLGVAPQECLMVGDDPVCDGAAPRVGMAFAEVATGPVGVREPVLLEALARFGW</sequence>
<dbReference type="PANTHER" id="PTHR43434:SF1">
    <property type="entry name" value="PHOSPHOGLYCOLATE PHOSPHATASE"/>
    <property type="match status" value="1"/>
</dbReference>
<evidence type="ECO:0000313" key="1">
    <source>
        <dbReference type="EMBL" id="MDT7840087.1"/>
    </source>
</evidence>
<organism evidence="1 2">
    <name type="scientific">Streptomyces justiciae</name>
    <dbReference type="NCBI Taxonomy" id="2780140"/>
    <lineage>
        <taxon>Bacteria</taxon>
        <taxon>Bacillati</taxon>
        <taxon>Actinomycetota</taxon>
        <taxon>Actinomycetes</taxon>
        <taxon>Kitasatosporales</taxon>
        <taxon>Streptomycetaceae</taxon>
        <taxon>Streptomyces</taxon>
    </lineage>
</organism>
<accession>A0ABU3LLR3</accession>
<dbReference type="InterPro" id="IPR036412">
    <property type="entry name" value="HAD-like_sf"/>
</dbReference>
<keyword evidence="2" id="KW-1185">Reference proteome</keyword>
<dbReference type="Pfam" id="PF00702">
    <property type="entry name" value="Hydrolase"/>
    <property type="match status" value="1"/>
</dbReference>
<dbReference type="PANTHER" id="PTHR43434">
    <property type="entry name" value="PHOSPHOGLYCOLATE PHOSPHATASE"/>
    <property type="match status" value="1"/>
</dbReference>
<dbReference type="InterPro" id="IPR050155">
    <property type="entry name" value="HAD-like_hydrolase_sf"/>
</dbReference>
<comment type="caution">
    <text evidence="1">The sequence shown here is derived from an EMBL/GenBank/DDBJ whole genome shotgun (WGS) entry which is preliminary data.</text>
</comment>
<gene>
    <name evidence="1" type="ORF">RQC66_05025</name>
</gene>
<name>A0ABU3LLR3_9ACTN</name>
<protein>
    <submittedName>
        <fullName evidence="1">HAD family hydrolase</fullName>
    </submittedName>
</protein>
<dbReference type="SUPFAM" id="SSF56784">
    <property type="entry name" value="HAD-like"/>
    <property type="match status" value="1"/>
</dbReference>
<dbReference type="SFLD" id="SFLDS00003">
    <property type="entry name" value="Haloacid_Dehalogenase"/>
    <property type="match status" value="1"/>
</dbReference>
<reference evidence="2" key="1">
    <citation type="submission" date="2023-07" db="EMBL/GenBank/DDBJ databases">
        <title>Draft genome sequence of the endophytic actinobacterium Streptomyces justiciae WPN32, a potential antibiotic producer.</title>
        <authorList>
            <person name="Yasawong M."/>
            <person name="Pana W."/>
            <person name="Ganta P."/>
            <person name="Santapan N."/>
            <person name="Songngamsuk T."/>
            <person name="Phatcharaharikarn M."/>
            <person name="Kerdtoob S."/>
            <person name="Nantapong N."/>
        </authorList>
    </citation>
    <scope>NUCLEOTIDE SEQUENCE [LARGE SCALE GENOMIC DNA]</scope>
    <source>
        <strain evidence="2">WPN32</strain>
    </source>
</reference>
<evidence type="ECO:0000313" key="2">
    <source>
        <dbReference type="Proteomes" id="UP001257948"/>
    </source>
</evidence>
<dbReference type="InterPro" id="IPR006439">
    <property type="entry name" value="HAD-SF_hydro_IA"/>
</dbReference>
<dbReference type="Gene3D" id="3.40.50.1000">
    <property type="entry name" value="HAD superfamily/HAD-like"/>
    <property type="match status" value="1"/>
</dbReference>
<dbReference type="EMBL" id="JAVTLL010000003">
    <property type="protein sequence ID" value="MDT7840087.1"/>
    <property type="molecule type" value="Genomic_DNA"/>
</dbReference>
<dbReference type="SFLD" id="SFLDG01129">
    <property type="entry name" value="C1.5:_HAD__Beta-PGM__Phosphata"/>
    <property type="match status" value="1"/>
</dbReference>
<keyword evidence="1" id="KW-0378">Hydrolase</keyword>
<dbReference type="RefSeq" id="WP_314198540.1">
    <property type="nucleotide sequence ID" value="NZ_JAVTLL010000003.1"/>
</dbReference>
<dbReference type="Proteomes" id="UP001257948">
    <property type="component" value="Unassembled WGS sequence"/>
</dbReference>
<dbReference type="InterPro" id="IPR023214">
    <property type="entry name" value="HAD_sf"/>
</dbReference>
<dbReference type="NCBIfam" id="TIGR01549">
    <property type="entry name" value="HAD-SF-IA-v1"/>
    <property type="match status" value="1"/>
</dbReference>